<sequence>MTESPFVPLVELTRGPIVESVHHGALVVVDSQGRLLASLGNPSLIMHLRSTAKPFQLLPLIEQGAVERFSLTSEEIAVMCASHSGTDEHVAVLTRLQAKMGIQEGELQCGVHPPFDETTWQAMIRQGESPTPIRHNCSGKHTNMLAQAALMGADRGNYLDPQHPVQQRILHTLADICGISLEEIRIGIDGCSAPVFALPLYNAALGYARLCDPVDLPSERAQACHIITSAMMAAPFMVAGPGRFDTLVMEIGKDKIIAKGGAEGYQGIGVMPGALGPGSPGLGIAFKIADGDSGGRARPVVAIEVLRQLGLLGEDEIKTHLADLATRPLKNWRGLHVGEIRPVFKLRLTS</sequence>
<organism evidence="1 2">
    <name type="scientific">Thermanaerothrix daxensis</name>
    <dbReference type="NCBI Taxonomy" id="869279"/>
    <lineage>
        <taxon>Bacteria</taxon>
        <taxon>Bacillati</taxon>
        <taxon>Chloroflexota</taxon>
        <taxon>Anaerolineae</taxon>
        <taxon>Anaerolineales</taxon>
        <taxon>Anaerolineaceae</taxon>
        <taxon>Thermanaerothrix</taxon>
    </lineage>
</organism>
<dbReference type="Proteomes" id="UP000050544">
    <property type="component" value="Unassembled WGS sequence"/>
</dbReference>
<dbReference type="PANTHER" id="PTHR42110">
    <property type="entry name" value="L-ASPARAGINASE, PUTATIVE (AFU_ORTHOLOGUE AFUA_3G11890)-RELATED"/>
    <property type="match status" value="1"/>
</dbReference>
<gene>
    <name evidence="1" type="ORF">SE15_04345</name>
</gene>
<name>A0A0P6XXT1_9CHLR</name>
<evidence type="ECO:0000313" key="2">
    <source>
        <dbReference type="Proteomes" id="UP000050544"/>
    </source>
</evidence>
<dbReference type="InterPro" id="IPR010349">
    <property type="entry name" value="Asparaginase_II"/>
</dbReference>
<dbReference type="Pfam" id="PF06089">
    <property type="entry name" value="Asparaginase_II"/>
    <property type="match status" value="1"/>
</dbReference>
<keyword evidence="2" id="KW-1185">Reference proteome</keyword>
<proteinExistence type="predicted"/>
<evidence type="ECO:0000313" key="1">
    <source>
        <dbReference type="EMBL" id="KPL84356.1"/>
    </source>
</evidence>
<protein>
    <recommendedName>
        <fullName evidence="3">Asparaginase</fullName>
    </recommendedName>
</protein>
<dbReference type="EMBL" id="LGKO01000002">
    <property type="protein sequence ID" value="KPL84356.1"/>
    <property type="molecule type" value="Genomic_DNA"/>
</dbReference>
<reference evidence="1 2" key="1">
    <citation type="submission" date="2015-07" db="EMBL/GenBank/DDBJ databases">
        <title>Whole genome sequence of Thermanaerothrix daxensis DSM 23592.</title>
        <authorList>
            <person name="Hemp J."/>
            <person name="Ward L.M."/>
            <person name="Pace L.A."/>
            <person name="Fischer W.W."/>
        </authorList>
    </citation>
    <scope>NUCLEOTIDE SEQUENCE [LARGE SCALE GENOMIC DNA]</scope>
    <source>
        <strain evidence="1 2">GNS-1</strain>
    </source>
</reference>
<evidence type="ECO:0008006" key="3">
    <source>
        <dbReference type="Google" id="ProtNLM"/>
    </source>
</evidence>
<dbReference type="OrthoDB" id="9770793at2"/>
<dbReference type="STRING" id="869279.SE15_04345"/>
<accession>A0A0P6XXT1</accession>
<comment type="caution">
    <text evidence="1">The sequence shown here is derived from an EMBL/GenBank/DDBJ whole genome shotgun (WGS) entry which is preliminary data.</text>
</comment>
<dbReference type="AlphaFoldDB" id="A0A0P6XXT1"/>
<dbReference type="PANTHER" id="PTHR42110:SF1">
    <property type="entry name" value="L-ASPARAGINASE, PUTATIVE (AFU_ORTHOLOGUE AFUA_3G11890)-RELATED"/>
    <property type="match status" value="1"/>
</dbReference>
<dbReference type="RefSeq" id="WP_054520859.1">
    <property type="nucleotide sequence ID" value="NZ_LGKO01000002.1"/>
</dbReference>